<dbReference type="InterPro" id="IPR048279">
    <property type="entry name" value="MdtK-like"/>
</dbReference>
<sequence length="454" mass="47020">MAACVRAGTLPSIPVAIWTKSDRELFALAIPTFASLVSEPLLVLADTAFIGHLGAVPLAGLGLGGNVLGVVTGLCVFLAYATTGTTARRFGAGDPRGAFEAGRDGMALGAVLGAVLAALIWALAPTIIGWYHPAPDVAAAAVAYLRLVILGLPFQLVVLASTGLLRGLQDARTPMAVAIGVNLTNIGLDALLIYGFGFGIRGSATATATAQAASCLVLVAVIARRARARNLPGGGVPLRPSLHGMFDAMSHGGWLVVRSLGLWISLTATTVVATRMGSLILAAHQVANSIWNFLSFSLDALAIACQALIGRYLGAEDPSGAKRVMRRAMGWGVVQACVVGVVLVVARPLIIRIFTTDPAITHLLLGALVVLACLQPLASLVFVLDGVLIGAGDTRYLAIAGLFVVVIHLPLLALVWHFDAGLVWLWIAYGGFLAARGLTLALRARSGRWASTGE</sequence>
<evidence type="ECO:0000256" key="3">
    <source>
        <dbReference type="ARBA" id="ARBA00010199"/>
    </source>
</evidence>
<reference evidence="14" key="1">
    <citation type="submission" date="2016-05" db="EMBL/GenBank/DDBJ databases">
        <authorList>
            <person name="Lavstsen T."/>
            <person name="Jespersen J.S."/>
        </authorList>
    </citation>
    <scope>NUCLEOTIDE SEQUENCE</scope>
    <source>
        <strain evidence="14">PFRJS10</strain>
    </source>
</reference>
<dbReference type="Proteomes" id="UP000250080">
    <property type="component" value="Chromosome I"/>
</dbReference>
<dbReference type="GO" id="GO:0042910">
    <property type="term" value="F:xenobiotic transmembrane transporter activity"/>
    <property type="evidence" value="ECO:0007669"/>
    <property type="project" value="InterPro"/>
</dbReference>
<keyword evidence="6" id="KW-0050">Antiport</keyword>
<feature type="transmembrane region" description="Helical" evidence="13">
    <location>
        <begin position="177"/>
        <end position="197"/>
    </location>
</feature>
<evidence type="ECO:0000256" key="9">
    <source>
        <dbReference type="ARBA" id="ARBA00022989"/>
    </source>
</evidence>
<evidence type="ECO:0000256" key="8">
    <source>
        <dbReference type="ARBA" id="ARBA00022692"/>
    </source>
</evidence>
<evidence type="ECO:0000256" key="4">
    <source>
        <dbReference type="ARBA" id="ARBA00020268"/>
    </source>
</evidence>
<name>A0A2C7ASA6_9ACTN</name>
<dbReference type="GO" id="GO:0005886">
    <property type="term" value="C:plasma membrane"/>
    <property type="evidence" value="ECO:0007669"/>
    <property type="project" value="UniProtKB-SubCell"/>
</dbReference>
<keyword evidence="11 13" id="KW-0472">Membrane</keyword>
<feature type="transmembrane region" description="Helical" evidence="13">
    <location>
        <begin position="289"/>
        <end position="309"/>
    </location>
</feature>
<dbReference type="InterPro" id="IPR002528">
    <property type="entry name" value="MATE_fam"/>
</dbReference>
<feature type="transmembrane region" description="Helical" evidence="13">
    <location>
        <begin position="143"/>
        <end position="165"/>
    </location>
</feature>
<evidence type="ECO:0000256" key="13">
    <source>
        <dbReference type="SAM" id="Phobius"/>
    </source>
</evidence>
<evidence type="ECO:0000256" key="7">
    <source>
        <dbReference type="ARBA" id="ARBA00022475"/>
    </source>
</evidence>
<dbReference type="PIRSF" id="PIRSF006603">
    <property type="entry name" value="DinF"/>
    <property type="match status" value="1"/>
</dbReference>
<feature type="transmembrane region" description="Helical" evidence="13">
    <location>
        <begin position="25"/>
        <end position="45"/>
    </location>
</feature>
<evidence type="ECO:0000256" key="10">
    <source>
        <dbReference type="ARBA" id="ARBA00023065"/>
    </source>
</evidence>
<comment type="similarity">
    <text evidence="3">Belongs to the multi antimicrobial extrusion (MATE) (TC 2.A.66.1) family.</text>
</comment>
<keyword evidence="5" id="KW-0813">Transport</keyword>
<feature type="transmembrane region" description="Helical" evidence="13">
    <location>
        <begin position="260"/>
        <end position="283"/>
    </location>
</feature>
<protein>
    <recommendedName>
        <fullName evidence="4">Probable multidrug resistance protein NorM</fullName>
    </recommendedName>
    <alternativeName>
        <fullName evidence="12">Multidrug-efflux transporter</fullName>
    </alternativeName>
</protein>
<dbReference type="NCBIfam" id="TIGR00797">
    <property type="entry name" value="matE"/>
    <property type="match status" value="1"/>
</dbReference>
<dbReference type="GO" id="GO:0006811">
    <property type="term" value="P:monoatomic ion transport"/>
    <property type="evidence" value="ECO:0007669"/>
    <property type="project" value="UniProtKB-KW"/>
</dbReference>
<evidence type="ECO:0000313" key="15">
    <source>
        <dbReference type="EMBL" id="SCQ81447.1"/>
    </source>
</evidence>
<evidence type="ECO:0000313" key="16">
    <source>
        <dbReference type="Proteomes" id="UP000250080"/>
    </source>
</evidence>
<reference evidence="15 16" key="2">
    <citation type="submission" date="2016-09" db="EMBL/GenBank/DDBJ databases">
        <authorList>
            <person name="Laine KS P."/>
        </authorList>
    </citation>
    <scope>NUCLEOTIDE SEQUENCE [LARGE SCALE GENOMIC DNA]</scope>
    <source>
        <strain evidence="15">PFRJS-23</strain>
    </source>
</reference>
<dbReference type="InterPro" id="IPR050222">
    <property type="entry name" value="MATE_MdtK"/>
</dbReference>
<keyword evidence="8 13" id="KW-0812">Transmembrane</keyword>
<keyword evidence="9 13" id="KW-1133">Transmembrane helix</keyword>
<comment type="subcellular location">
    <subcellularLocation>
        <location evidence="2">Cell membrane</location>
        <topology evidence="2">Multi-pass membrane protein</topology>
    </subcellularLocation>
</comment>
<feature type="transmembrane region" description="Helical" evidence="13">
    <location>
        <begin position="106"/>
        <end position="131"/>
    </location>
</feature>
<keyword evidence="10" id="KW-0406">Ion transport</keyword>
<evidence type="ECO:0000256" key="1">
    <source>
        <dbReference type="ARBA" id="ARBA00003408"/>
    </source>
</evidence>
<gene>
    <name evidence="14" type="ORF">PFR_JS10_1894</name>
    <name evidence="15" type="ORF">PFR_JS23_1939</name>
</gene>
<evidence type="ECO:0000256" key="12">
    <source>
        <dbReference type="ARBA" id="ARBA00031636"/>
    </source>
</evidence>
<feature type="transmembrane region" description="Helical" evidence="13">
    <location>
        <begin position="57"/>
        <end position="80"/>
    </location>
</feature>
<feature type="transmembrane region" description="Helical" evidence="13">
    <location>
        <begin position="203"/>
        <end position="223"/>
    </location>
</feature>
<dbReference type="AlphaFoldDB" id="A0A2C7ASA6"/>
<comment type="function">
    <text evidence="1">Multidrug efflux pump.</text>
</comment>
<evidence type="ECO:0000313" key="14">
    <source>
        <dbReference type="EMBL" id="SBN39537.1"/>
    </source>
</evidence>
<dbReference type="PANTHER" id="PTHR43298">
    <property type="entry name" value="MULTIDRUG RESISTANCE PROTEIN NORM-RELATED"/>
    <property type="match status" value="1"/>
</dbReference>
<evidence type="ECO:0000256" key="11">
    <source>
        <dbReference type="ARBA" id="ARBA00023136"/>
    </source>
</evidence>
<accession>A0A2C7ASA6</accession>
<feature type="transmembrane region" description="Helical" evidence="13">
    <location>
        <begin position="330"/>
        <end position="351"/>
    </location>
</feature>
<evidence type="ECO:0000256" key="6">
    <source>
        <dbReference type="ARBA" id="ARBA00022449"/>
    </source>
</evidence>
<dbReference type="GO" id="GO:0015297">
    <property type="term" value="F:antiporter activity"/>
    <property type="evidence" value="ECO:0007669"/>
    <property type="project" value="UniProtKB-KW"/>
</dbReference>
<evidence type="ECO:0000256" key="2">
    <source>
        <dbReference type="ARBA" id="ARBA00004651"/>
    </source>
</evidence>
<feature type="transmembrane region" description="Helical" evidence="13">
    <location>
        <begin position="396"/>
        <end position="416"/>
    </location>
</feature>
<dbReference type="EMBL" id="LT618793">
    <property type="protein sequence ID" value="SCQ81447.1"/>
    <property type="molecule type" value="Genomic_DNA"/>
</dbReference>
<dbReference type="EMBL" id="LT576035">
    <property type="protein sequence ID" value="SBN39537.1"/>
    <property type="molecule type" value="Genomic_DNA"/>
</dbReference>
<dbReference type="Pfam" id="PF01554">
    <property type="entry name" value="MatE"/>
    <property type="match status" value="2"/>
</dbReference>
<organism evidence="14">
    <name type="scientific">Propionibacterium freudenreichii</name>
    <dbReference type="NCBI Taxonomy" id="1744"/>
    <lineage>
        <taxon>Bacteria</taxon>
        <taxon>Bacillati</taxon>
        <taxon>Actinomycetota</taxon>
        <taxon>Actinomycetes</taxon>
        <taxon>Propionibacteriales</taxon>
        <taxon>Propionibacteriaceae</taxon>
        <taxon>Propionibacterium</taxon>
    </lineage>
</organism>
<feature type="transmembrane region" description="Helical" evidence="13">
    <location>
        <begin position="363"/>
        <end position="384"/>
    </location>
</feature>
<dbReference type="PANTHER" id="PTHR43298:SF2">
    <property type="entry name" value="FMN_FAD EXPORTER YEEO-RELATED"/>
    <property type="match status" value="1"/>
</dbReference>
<evidence type="ECO:0000256" key="5">
    <source>
        <dbReference type="ARBA" id="ARBA00022448"/>
    </source>
</evidence>
<proteinExistence type="inferred from homology"/>
<feature type="transmembrane region" description="Helical" evidence="13">
    <location>
        <begin position="422"/>
        <end position="442"/>
    </location>
</feature>
<keyword evidence="7" id="KW-1003">Cell membrane</keyword>